<organism evidence="1 2">
    <name type="scientific">Marinitenerispora sediminis</name>
    <dbReference type="NCBI Taxonomy" id="1931232"/>
    <lineage>
        <taxon>Bacteria</taxon>
        <taxon>Bacillati</taxon>
        <taxon>Actinomycetota</taxon>
        <taxon>Actinomycetes</taxon>
        <taxon>Streptosporangiales</taxon>
        <taxon>Nocardiopsidaceae</taxon>
        <taxon>Marinitenerispora</taxon>
    </lineage>
</organism>
<dbReference type="Pfam" id="PF09234">
    <property type="entry name" value="DUF1963"/>
    <property type="match status" value="1"/>
</dbReference>
<dbReference type="InterPro" id="IPR015315">
    <property type="entry name" value="DUF1963"/>
</dbReference>
<name>A0A368T3E4_9ACTN</name>
<evidence type="ECO:0000313" key="1">
    <source>
        <dbReference type="EMBL" id="RCV56941.1"/>
    </source>
</evidence>
<evidence type="ECO:0008006" key="3">
    <source>
        <dbReference type="Google" id="ProtNLM"/>
    </source>
</evidence>
<comment type="caution">
    <text evidence="1">The sequence shown here is derived from an EMBL/GenBank/DDBJ whole genome shotgun (WGS) entry which is preliminary data.</text>
</comment>
<dbReference type="InterPro" id="IPR035948">
    <property type="entry name" value="YwqG-like_sf"/>
</dbReference>
<reference evidence="1 2" key="1">
    <citation type="submission" date="2018-04" db="EMBL/GenBank/DDBJ databases">
        <title>Novel actinobacteria from marine sediment.</title>
        <authorList>
            <person name="Ng Z.Y."/>
            <person name="Tan G.Y.A."/>
        </authorList>
    </citation>
    <scope>NUCLEOTIDE SEQUENCE [LARGE SCALE GENOMIC DNA]</scope>
    <source>
        <strain evidence="1 2">TPS81</strain>
    </source>
</reference>
<dbReference type="EMBL" id="QEIN01000120">
    <property type="protein sequence ID" value="RCV56941.1"/>
    <property type="molecule type" value="Genomic_DNA"/>
</dbReference>
<dbReference type="SUPFAM" id="SSF103032">
    <property type="entry name" value="Hypothetical protein YwqG"/>
    <property type="match status" value="1"/>
</dbReference>
<proteinExistence type="predicted"/>
<sequence length="111" mass="12571">MGPESGWEDDPAGYVRATFGPLWNDCLDTDGAPYVDERPHLCFDQAFGWTPFLNALWLHADEGRGYRHLLTLSSNEMWQWVRGDGHLHFVIPEEALRAGDFPRVLVDVDAG</sequence>
<gene>
    <name evidence="1" type="ORF">DEF24_15880</name>
</gene>
<evidence type="ECO:0000313" key="2">
    <source>
        <dbReference type="Proteomes" id="UP000253318"/>
    </source>
</evidence>
<dbReference type="Proteomes" id="UP000253318">
    <property type="component" value="Unassembled WGS sequence"/>
</dbReference>
<dbReference type="Gene3D" id="2.30.320.10">
    <property type="entry name" value="YwqG-like"/>
    <property type="match status" value="1"/>
</dbReference>
<accession>A0A368T3E4</accession>
<keyword evidence="2" id="KW-1185">Reference proteome</keyword>
<protein>
    <recommendedName>
        <fullName evidence="3">DUF1963 domain-containing protein</fullName>
    </recommendedName>
</protein>
<dbReference type="AlphaFoldDB" id="A0A368T3E4"/>